<protein>
    <submittedName>
        <fullName evidence="2">Uncharacterized protein</fullName>
    </submittedName>
</protein>
<keyword evidence="1" id="KW-0472">Membrane</keyword>
<feature type="transmembrane region" description="Helical" evidence="1">
    <location>
        <begin position="12"/>
        <end position="32"/>
    </location>
</feature>
<keyword evidence="1" id="KW-1133">Transmembrane helix</keyword>
<dbReference type="EMBL" id="JACOGF010000002">
    <property type="protein sequence ID" value="MBC3917011.1"/>
    <property type="molecule type" value="Genomic_DNA"/>
</dbReference>
<gene>
    <name evidence="2" type="ORF">H8L32_05940</name>
</gene>
<dbReference type="Proteomes" id="UP000650424">
    <property type="component" value="Unassembled WGS sequence"/>
</dbReference>
<organism evidence="2 3">
    <name type="scientific">Undibacterium hunanense</name>
    <dbReference type="NCBI Taxonomy" id="2762292"/>
    <lineage>
        <taxon>Bacteria</taxon>
        <taxon>Pseudomonadati</taxon>
        <taxon>Pseudomonadota</taxon>
        <taxon>Betaproteobacteria</taxon>
        <taxon>Burkholderiales</taxon>
        <taxon>Oxalobacteraceae</taxon>
        <taxon>Undibacterium</taxon>
    </lineage>
</organism>
<comment type="caution">
    <text evidence="2">The sequence shown here is derived from an EMBL/GenBank/DDBJ whole genome shotgun (WGS) entry which is preliminary data.</text>
</comment>
<feature type="transmembrane region" description="Helical" evidence="1">
    <location>
        <begin position="138"/>
        <end position="154"/>
    </location>
</feature>
<keyword evidence="1" id="KW-0812">Transmembrane</keyword>
<evidence type="ECO:0000256" key="1">
    <source>
        <dbReference type="SAM" id="Phobius"/>
    </source>
</evidence>
<sequence>MPFNSGPVATAFANRLKGAMVYAVFGSFWMVLWNQRAFAGNNMINAVVAAAGLLILMLAMNRYRSFKPALEEENAAQKQSRMRRFYIVNAVQWGALLVIINVLNNIGLAAWVTPAAIMVIGLHFFPLATIFQNPGHTLMGTVICLFACVFPFVLSGGPADPYACAGMALILWTGAIRNISKTFHAAQTVSQ</sequence>
<evidence type="ECO:0000313" key="3">
    <source>
        <dbReference type="Proteomes" id="UP000650424"/>
    </source>
</evidence>
<reference evidence="2 3" key="1">
    <citation type="submission" date="2020-08" db="EMBL/GenBank/DDBJ databases">
        <title>Novel species isolated from subtropical streams in China.</title>
        <authorList>
            <person name="Lu H."/>
        </authorList>
    </citation>
    <scope>NUCLEOTIDE SEQUENCE [LARGE SCALE GENOMIC DNA]</scope>
    <source>
        <strain evidence="2 3">CY18W</strain>
    </source>
</reference>
<dbReference type="RefSeq" id="WP_186946227.1">
    <property type="nucleotide sequence ID" value="NZ_JACOGF010000002.1"/>
</dbReference>
<proteinExistence type="predicted"/>
<evidence type="ECO:0000313" key="2">
    <source>
        <dbReference type="EMBL" id="MBC3917011.1"/>
    </source>
</evidence>
<name>A0ABR6ZM89_9BURK</name>
<feature type="transmembrane region" description="Helical" evidence="1">
    <location>
        <begin position="84"/>
        <end position="103"/>
    </location>
</feature>
<feature type="transmembrane region" description="Helical" evidence="1">
    <location>
        <begin position="44"/>
        <end position="63"/>
    </location>
</feature>
<keyword evidence="3" id="KW-1185">Reference proteome</keyword>
<feature type="transmembrane region" description="Helical" evidence="1">
    <location>
        <begin position="109"/>
        <end position="131"/>
    </location>
</feature>
<accession>A0ABR6ZM89</accession>